<keyword evidence="1" id="KW-0479">Metal-binding</keyword>
<dbReference type="InterPro" id="IPR029063">
    <property type="entry name" value="SAM-dependent_MTases_sf"/>
</dbReference>
<dbReference type="OrthoDB" id="668107at2759"/>
<keyword evidence="2" id="KW-0460">Magnesium</keyword>
<dbReference type="Pfam" id="PF03492">
    <property type="entry name" value="Methyltransf_7"/>
    <property type="match status" value="1"/>
</dbReference>
<comment type="caution">
    <text evidence="3">The sequence shown here is derived from an EMBL/GenBank/DDBJ whole genome shotgun (WGS) entry which is preliminary data.</text>
</comment>
<protein>
    <submittedName>
        <fullName evidence="3">Uncharacterized protein</fullName>
    </submittedName>
</protein>
<evidence type="ECO:0000256" key="2">
    <source>
        <dbReference type="ARBA" id="ARBA00022842"/>
    </source>
</evidence>
<organism evidence="3 4">
    <name type="scientific">Rhynchospora breviuscula</name>
    <dbReference type="NCBI Taxonomy" id="2022672"/>
    <lineage>
        <taxon>Eukaryota</taxon>
        <taxon>Viridiplantae</taxon>
        <taxon>Streptophyta</taxon>
        <taxon>Embryophyta</taxon>
        <taxon>Tracheophyta</taxon>
        <taxon>Spermatophyta</taxon>
        <taxon>Magnoliopsida</taxon>
        <taxon>Liliopsida</taxon>
        <taxon>Poales</taxon>
        <taxon>Cyperaceae</taxon>
        <taxon>Cyperoideae</taxon>
        <taxon>Rhynchosporeae</taxon>
        <taxon>Rhynchospora</taxon>
    </lineage>
</organism>
<evidence type="ECO:0000313" key="4">
    <source>
        <dbReference type="Proteomes" id="UP001151287"/>
    </source>
</evidence>
<sequence length="144" mass="16105">MVLAFLGRKEKDYNGPLNSVMDAISEFLNSMVLEGLVEEEKLDSFNMPLYAPSMEEAEAVINAQGLYEIIHIKMTEVNMDNIQSGAKVAMSMRSVFEPVIVGHFGAGIVDELFSRIAMHAAEHLVKEKTKVHFLAVCLKKKEQM</sequence>
<keyword evidence="4" id="KW-1185">Reference proteome</keyword>
<dbReference type="SUPFAM" id="SSF53335">
    <property type="entry name" value="S-adenosyl-L-methionine-dependent methyltransferases"/>
    <property type="match status" value="1"/>
</dbReference>
<evidence type="ECO:0000313" key="3">
    <source>
        <dbReference type="EMBL" id="KAJ1699853.1"/>
    </source>
</evidence>
<dbReference type="InterPro" id="IPR005299">
    <property type="entry name" value="MeTrfase_7"/>
</dbReference>
<dbReference type="GO" id="GO:0008168">
    <property type="term" value="F:methyltransferase activity"/>
    <property type="evidence" value="ECO:0007669"/>
    <property type="project" value="InterPro"/>
</dbReference>
<gene>
    <name evidence="3" type="ORF">LUZ63_008365</name>
</gene>
<reference evidence="3" key="1">
    <citation type="journal article" date="2022" name="Cell">
        <title>Repeat-based holocentromeres influence genome architecture and karyotype evolution.</title>
        <authorList>
            <person name="Hofstatter P.G."/>
            <person name="Thangavel G."/>
            <person name="Lux T."/>
            <person name="Neumann P."/>
            <person name="Vondrak T."/>
            <person name="Novak P."/>
            <person name="Zhang M."/>
            <person name="Costa L."/>
            <person name="Castellani M."/>
            <person name="Scott A."/>
            <person name="Toegelov H."/>
            <person name="Fuchs J."/>
            <person name="Mata-Sucre Y."/>
            <person name="Dias Y."/>
            <person name="Vanzela A.L.L."/>
            <person name="Huettel B."/>
            <person name="Almeida C.C.S."/>
            <person name="Simkova H."/>
            <person name="Souza G."/>
            <person name="Pedrosa-Harand A."/>
            <person name="Macas J."/>
            <person name="Mayer K.F.X."/>
            <person name="Houben A."/>
            <person name="Marques A."/>
        </authorList>
    </citation>
    <scope>NUCLEOTIDE SEQUENCE</scope>
    <source>
        <strain evidence="3">RhyBre1mFocal</strain>
    </source>
</reference>
<dbReference type="InterPro" id="IPR042086">
    <property type="entry name" value="MeTrfase_capping"/>
</dbReference>
<accession>A0A9Q0HVY7</accession>
<dbReference type="Gene3D" id="1.10.1200.270">
    <property type="entry name" value="Methyltransferase, alpha-helical capping domain"/>
    <property type="match status" value="1"/>
</dbReference>
<dbReference type="Proteomes" id="UP001151287">
    <property type="component" value="Unassembled WGS sequence"/>
</dbReference>
<dbReference type="GO" id="GO:0046872">
    <property type="term" value="F:metal ion binding"/>
    <property type="evidence" value="ECO:0007669"/>
    <property type="project" value="UniProtKB-KW"/>
</dbReference>
<dbReference type="AlphaFoldDB" id="A0A9Q0HVY7"/>
<dbReference type="EMBL" id="JAMQYH010000002">
    <property type="protein sequence ID" value="KAJ1699853.1"/>
    <property type="molecule type" value="Genomic_DNA"/>
</dbReference>
<evidence type="ECO:0000256" key="1">
    <source>
        <dbReference type="ARBA" id="ARBA00022723"/>
    </source>
</evidence>
<proteinExistence type="predicted"/>
<name>A0A9Q0HVY7_9POAL</name>
<dbReference type="PANTHER" id="PTHR31009">
    <property type="entry name" value="S-ADENOSYL-L-METHIONINE:CARBOXYL METHYLTRANSFERASE FAMILY PROTEIN"/>
    <property type="match status" value="1"/>
</dbReference>